<dbReference type="EMBL" id="CAJNOO010000376">
    <property type="protein sequence ID" value="CAF0924592.1"/>
    <property type="molecule type" value="Genomic_DNA"/>
</dbReference>
<dbReference type="AlphaFoldDB" id="A0A814B5Q2"/>
<accession>A0A814B5Q2</accession>
<feature type="region of interest" description="Disordered" evidence="2">
    <location>
        <begin position="518"/>
        <end position="537"/>
    </location>
</feature>
<evidence type="ECO:0008006" key="5">
    <source>
        <dbReference type="Google" id="ProtNLM"/>
    </source>
</evidence>
<comment type="subcellular location">
    <subcellularLocation>
        <location evidence="1">Mitochondrion</location>
    </subcellularLocation>
</comment>
<dbReference type="PANTHER" id="PTHR21393">
    <property type="entry name" value="MITOCHONDRIAL 28S RIBOSOMAL PROTEIN S27"/>
    <property type="match status" value="1"/>
</dbReference>
<evidence type="ECO:0000313" key="4">
    <source>
        <dbReference type="Proteomes" id="UP000663882"/>
    </source>
</evidence>
<evidence type="ECO:0000256" key="2">
    <source>
        <dbReference type="SAM" id="MobiDB-lite"/>
    </source>
</evidence>
<dbReference type="Proteomes" id="UP000663882">
    <property type="component" value="Unassembled WGS sequence"/>
</dbReference>
<evidence type="ECO:0000256" key="1">
    <source>
        <dbReference type="ARBA" id="ARBA00004173"/>
    </source>
</evidence>
<dbReference type="OrthoDB" id="19830at2759"/>
<reference evidence="3" key="1">
    <citation type="submission" date="2021-02" db="EMBL/GenBank/DDBJ databases">
        <authorList>
            <person name="Nowell W R."/>
        </authorList>
    </citation>
    <scope>NUCLEOTIDE SEQUENCE</scope>
</reference>
<sequence length="537" mass="63918">MFRLAQYVLRGSHHAIKKSFLYSNVRMYLSDAYQAFDKWDESLSSEILQKTNISELLIDVEDKLIRKKYVSSLDTEILAAKLTHVETTEDLKLAETILEKFRRTPEALKFQPSLAYSLVRNYLDLGQKERLLPILHDKVKYGIFLDRFSANLLLNAFLLEKKYKEAAQVCTDLMLQDEGDDQLTRALGLNACYNYYLIATDDDFKSTQIEEEDEDIVKVKVNFVRNHTNDDHFDLTDKRKLLGKTIAYLSRDANNTSMISLQILGNILYKKFGRVCDLFQIILNNDQLQVDETIIKILEKELDEYVYNPIEAKELLPQSPYRCLELIPEAARDIIKEKLLPQLRQKNKIISLNLKEFVEKNLIEIATLADKYDTKKHEQQISIWTRERQEQLDDQIRRFIIEQKKLNLIERLRLLEERDELLNFFENESKIIMHSQDKAFADESFENIRTQGEHEYFELARQHYHWDRMEPRRSLHLDKKLRDEEMSDVRNWSPYKYLAENWKYDLADYVPLNEKMKRRKEDLPPSGKPPYYKQHFF</sequence>
<dbReference type="PANTHER" id="PTHR21393:SF0">
    <property type="entry name" value="SMALL RIBOSOMAL SUBUNIT PROTEIN MS27"/>
    <property type="match status" value="1"/>
</dbReference>
<proteinExistence type="predicted"/>
<evidence type="ECO:0000313" key="3">
    <source>
        <dbReference type="EMBL" id="CAF0924592.1"/>
    </source>
</evidence>
<dbReference type="InterPro" id="IPR034913">
    <property type="entry name" value="mS27/PTCD2"/>
</dbReference>
<dbReference type="InterPro" id="IPR019266">
    <property type="entry name" value="Ribosomal_mS27"/>
</dbReference>
<organism evidence="3 4">
    <name type="scientific">Rotaria sordida</name>
    <dbReference type="NCBI Taxonomy" id="392033"/>
    <lineage>
        <taxon>Eukaryota</taxon>
        <taxon>Metazoa</taxon>
        <taxon>Spiralia</taxon>
        <taxon>Gnathifera</taxon>
        <taxon>Rotifera</taxon>
        <taxon>Eurotatoria</taxon>
        <taxon>Bdelloidea</taxon>
        <taxon>Philodinida</taxon>
        <taxon>Philodinidae</taxon>
        <taxon>Rotaria</taxon>
    </lineage>
</organism>
<dbReference type="GO" id="GO:0005739">
    <property type="term" value="C:mitochondrion"/>
    <property type="evidence" value="ECO:0007669"/>
    <property type="project" value="UniProtKB-SubCell"/>
</dbReference>
<gene>
    <name evidence="3" type="ORF">RFH988_LOCUS10188</name>
</gene>
<comment type="caution">
    <text evidence="3">The sequence shown here is derived from an EMBL/GenBank/DDBJ whole genome shotgun (WGS) entry which is preliminary data.</text>
</comment>
<dbReference type="Pfam" id="PF10037">
    <property type="entry name" value="MRP-S27"/>
    <property type="match status" value="1"/>
</dbReference>
<protein>
    <recommendedName>
        <fullName evidence="5">Mitochondrial 28S ribosomal protein S27</fullName>
    </recommendedName>
</protein>
<name>A0A814B5Q2_9BILA</name>